<dbReference type="GO" id="GO:0016020">
    <property type="term" value="C:membrane"/>
    <property type="evidence" value="ECO:0007669"/>
    <property type="project" value="UniProtKB-SubCell"/>
</dbReference>
<dbReference type="Pfam" id="PF00753">
    <property type="entry name" value="Lactamase_B"/>
    <property type="match status" value="1"/>
</dbReference>
<evidence type="ECO:0000256" key="2">
    <source>
        <dbReference type="ARBA" id="ARBA00022676"/>
    </source>
</evidence>
<reference evidence="8 9" key="1">
    <citation type="submission" date="2020-10" db="EMBL/GenBank/DDBJ databases">
        <title>Plant Genome Project.</title>
        <authorList>
            <person name="Zhang R.-G."/>
        </authorList>
    </citation>
    <scope>NUCLEOTIDE SEQUENCE [LARGE SCALE GENOMIC DNA]</scope>
    <source>
        <strain evidence="8">FAFU-HL-1</strain>
        <tissue evidence="8">Leaf</tissue>
    </source>
</reference>
<comment type="caution">
    <text evidence="8">The sequence shown here is derived from an EMBL/GenBank/DDBJ whole genome shotgun (WGS) entry which is preliminary data.</text>
</comment>
<keyword evidence="9" id="KW-1185">Reference proteome</keyword>
<evidence type="ECO:0000256" key="3">
    <source>
        <dbReference type="ARBA" id="ARBA00022679"/>
    </source>
</evidence>
<organism evidence="8 9">
    <name type="scientific">Salix dunnii</name>
    <dbReference type="NCBI Taxonomy" id="1413687"/>
    <lineage>
        <taxon>Eukaryota</taxon>
        <taxon>Viridiplantae</taxon>
        <taxon>Streptophyta</taxon>
        <taxon>Embryophyta</taxon>
        <taxon>Tracheophyta</taxon>
        <taxon>Spermatophyta</taxon>
        <taxon>Magnoliopsida</taxon>
        <taxon>eudicotyledons</taxon>
        <taxon>Gunneridae</taxon>
        <taxon>Pentapetalae</taxon>
        <taxon>rosids</taxon>
        <taxon>fabids</taxon>
        <taxon>Malpighiales</taxon>
        <taxon>Salicaceae</taxon>
        <taxon>Saliceae</taxon>
        <taxon>Salix</taxon>
    </lineage>
</organism>
<dbReference type="EMBL" id="JADGMS010000010">
    <property type="protein sequence ID" value="KAF9674066.1"/>
    <property type="molecule type" value="Genomic_DNA"/>
</dbReference>
<dbReference type="OrthoDB" id="191334at2759"/>
<evidence type="ECO:0000256" key="4">
    <source>
        <dbReference type="ARBA" id="ARBA00023136"/>
    </source>
</evidence>
<keyword evidence="3" id="KW-0808">Transferase</keyword>
<accession>A0A835JR35</accession>
<dbReference type="InterPro" id="IPR036866">
    <property type="entry name" value="RibonucZ/Hydroxyglut_hydro"/>
</dbReference>
<keyword evidence="4 6" id="KW-0472">Membrane</keyword>
<evidence type="ECO:0000259" key="7">
    <source>
        <dbReference type="SMART" id="SM00849"/>
    </source>
</evidence>
<dbReference type="Pfam" id="PF17778">
    <property type="entry name" value="WHD_BLACT"/>
    <property type="match status" value="1"/>
</dbReference>
<dbReference type="SUPFAM" id="SSF56281">
    <property type="entry name" value="Metallo-hydrolase/oxidoreductase"/>
    <property type="match status" value="1"/>
</dbReference>
<sequence length="1426" mass="162475">MATYNLALILKNPLNEAEFLLVKQNPPPKFGVEEYDTFVDSDLWDLPSTKLDLEDGELESGTTVIEGLEKTDLGKFDVESAINKVMEQVGFTVSDGGEWRFLKLVEEAEFGPGLPVHRVYIVGRLLPGNQNLPELCKWMSVQSCLSWLVDVKKSSERVGPLVVLGLINDSAQSSEKVNATLHYQEYPPGVIIVPMKSRTAKPFHTTNLVIFAPKSVKNEGEDYNFVAHGDALIVDPGCRADFHEELLKIVAALSKKLVVFVTHHHGDHVDGLSVIQKCNPNATLLAHENTMRRIRKDDWSLGHISVCGGEDICIGGQRLNIIFAPGHTDGHLALLHVETHSLIVGDHCVGQGSALLDIASGGNMADYFQSTYKFIELAPHILIPMHGRVNLWPKHMLCGYLKNRRSRELSILEAIENGAKTLFDIVANVYSGIDRSLWSHAASNVRLHVDHLTQQNKLPKGFSVDTFNCSLVAFAEKMGKIEPKNFQFRSSKELVEWIFHPDGFAHILLMGFCQCLKHKYANNTNYGACKITVFLKDLSTNFRKAIKEGSLQATITVVLCLSMVSFVVILAMFVNNNVKKYLVTEDYFFFPQSVTFTPPPSRSPCSYFLCSSFLSPPSLQPLRFPITSLRDWLTPKELGHSMNDKELLWRASMVPHIDEYPYNRTPKVAFMFLTRGSLPLAPLWEMFFKGHEGLYSIYIHRLPGFTNKHPESPVFYERQIPSKPAEWGRATMIDAERRLLANALLDFSNERFVLLSETCIPVFNFSTVYNYLTNSNQSFLGSFDEPRHTGRGRYNKKMRPTVTLSDWRKGSQWFEVHRKVAIEMISDVKYHPVFRDHCRPPCYMDEHYFPTLVTKILPELNSNRSITWVDWSGGGSHPRRFVRKDVSEAVLNKIRNGFKCTYNGGITSPIAMKGQTQNQNLATTLTKLFNAQLQLINVLSLFFLFGCGLAAGVILSSYLSNISFSLQVRQFSFSTTTTTTSPALIKPPPRIGLKEYLKVPAVKHDMDEKELLWRASMTPNIREFPFDRVPKIAFMFLTKGPVLMAPLWEKFFKGHDGLYSIYVHSSPSYNESEPESPVFHGRRIPSKDVRWGNANMIEAERRLLANALLDIANQRFVLLSESCIPIFNFSTVYTYLMNSTENHVESYVLEGPVGNGRYSPRMRPGIQIKQWRKGSQWFEIDRDLAIEVVSDRKYFPLFQEHCTGQCYADEHYLPTFVNMKHSKRNSNRTLTWVDWSRGGPHPAKFLRTEVTTEFLERMRSGSECVYNGNHTNTCFLFARKFWPNALDRLLRFAPKIMHFDKIVSFFIHLYKCCIFPLEEIGLQSSLILYSLHVTGYKTSKSTNFISIAWILLLIHLLIPYSSNGESKICRLGSQKSFLLLQQMHQLFFGKMNMKIAAITEISSRDQDSDFYDENVINKSSILMRER</sequence>
<dbReference type="Gene3D" id="3.60.15.10">
    <property type="entry name" value="Ribonuclease Z/Hydroxyacylglutathione hydrolase-like"/>
    <property type="match status" value="1"/>
</dbReference>
<dbReference type="PANTHER" id="PTHR31042:SF111">
    <property type="entry name" value="CORE-2_I-BRANCHING BETA-1,6-N-ACETYLGLUCOSAMINYLTRANSFERASE FAMILY PROTEIN"/>
    <property type="match status" value="1"/>
</dbReference>
<dbReference type="FunFam" id="1.10.10.10:FF:000534">
    <property type="entry name" value="Metallo-hydrolase/oxidoreductase superfamily protein"/>
    <property type="match status" value="1"/>
</dbReference>
<dbReference type="InterPro" id="IPR044174">
    <property type="entry name" value="BC10-like"/>
</dbReference>
<comment type="subcellular location">
    <subcellularLocation>
        <location evidence="1">Membrane</location>
        <topology evidence="1">Single-pass type II membrane protein</topology>
    </subcellularLocation>
</comment>
<keyword evidence="6" id="KW-0812">Transmembrane</keyword>
<evidence type="ECO:0000313" key="8">
    <source>
        <dbReference type="EMBL" id="KAF9674066.1"/>
    </source>
</evidence>
<dbReference type="Pfam" id="PF02485">
    <property type="entry name" value="Branch"/>
    <property type="match status" value="2"/>
</dbReference>
<proteinExistence type="predicted"/>
<dbReference type="PANTHER" id="PTHR31042">
    <property type="entry name" value="CORE-2/I-BRANCHING BETA-1,6-N-ACETYLGLUCOSAMINYLTRANSFERASE FAMILY PROTEIN-RELATED"/>
    <property type="match status" value="1"/>
</dbReference>
<keyword evidence="2" id="KW-0328">Glycosyltransferase</keyword>
<gene>
    <name evidence="8" type="ORF">SADUNF_Sadunf10G0089200</name>
</gene>
<protein>
    <recommendedName>
        <fullName evidence="7">Metallo-beta-lactamase domain-containing protein</fullName>
    </recommendedName>
</protein>
<dbReference type="SMART" id="SM00849">
    <property type="entry name" value="Lactamase_B"/>
    <property type="match status" value="1"/>
</dbReference>
<evidence type="ECO:0000313" key="9">
    <source>
        <dbReference type="Proteomes" id="UP000657918"/>
    </source>
</evidence>
<dbReference type="InterPro" id="IPR041516">
    <property type="entry name" value="LACTB2_WH"/>
</dbReference>
<dbReference type="GO" id="GO:0016757">
    <property type="term" value="F:glycosyltransferase activity"/>
    <property type="evidence" value="ECO:0007669"/>
    <property type="project" value="UniProtKB-KW"/>
</dbReference>
<dbReference type="InterPro" id="IPR036388">
    <property type="entry name" value="WH-like_DNA-bd_sf"/>
</dbReference>
<evidence type="ECO:0000256" key="6">
    <source>
        <dbReference type="SAM" id="Phobius"/>
    </source>
</evidence>
<dbReference type="InterPro" id="IPR003406">
    <property type="entry name" value="Glyco_trans_14"/>
</dbReference>
<dbReference type="Proteomes" id="UP000657918">
    <property type="component" value="Unassembled WGS sequence"/>
</dbReference>
<feature type="domain" description="Metallo-beta-lactamase" evidence="7">
    <location>
        <begin position="220"/>
        <end position="386"/>
    </location>
</feature>
<name>A0A835JR35_9ROSI</name>
<evidence type="ECO:0000256" key="1">
    <source>
        <dbReference type="ARBA" id="ARBA00004606"/>
    </source>
</evidence>
<feature type="transmembrane region" description="Helical" evidence="6">
    <location>
        <begin position="935"/>
        <end position="959"/>
    </location>
</feature>
<dbReference type="FunFam" id="3.60.15.10:FF:000032">
    <property type="entry name" value="Metallo-hydrolase/oxidoreductase superfamily protein"/>
    <property type="match status" value="1"/>
</dbReference>
<dbReference type="InterPro" id="IPR001279">
    <property type="entry name" value="Metallo-B-lactamas"/>
</dbReference>
<feature type="transmembrane region" description="Helical" evidence="6">
    <location>
        <begin position="551"/>
        <end position="574"/>
    </location>
</feature>
<keyword evidence="5" id="KW-0325">Glycoprotein</keyword>
<dbReference type="Gene3D" id="1.10.10.10">
    <property type="entry name" value="Winged helix-like DNA-binding domain superfamily/Winged helix DNA-binding domain"/>
    <property type="match status" value="1"/>
</dbReference>
<keyword evidence="6" id="KW-1133">Transmembrane helix</keyword>
<evidence type="ECO:0000256" key="5">
    <source>
        <dbReference type="ARBA" id="ARBA00023180"/>
    </source>
</evidence>